<gene>
    <name evidence="2" type="ORF">Zmor_015341</name>
</gene>
<evidence type="ECO:0000256" key="1">
    <source>
        <dbReference type="SAM" id="Coils"/>
    </source>
</evidence>
<proteinExistence type="predicted"/>
<dbReference type="Proteomes" id="UP001168821">
    <property type="component" value="Unassembled WGS sequence"/>
</dbReference>
<evidence type="ECO:0000313" key="3">
    <source>
        <dbReference type="Proteomes" id="UP001168821"/>
    </source>
</evidence>
<sequence length="228" mass="26150">MCNNCTRTSNDPPVTAAIIEGIVAKQLELLKNQLQQSMDDHFKRLNDRISTVENNVKVIQEEWDDFKKSSASFDLKLNDVVSEIEERKQRSCNVMLFNIPESSATDIAHKVAEDLSQVLNILSPLGTYPQPNKIIRLGVKKPDTNRPLKIIYDSEITANNILKSNKLNNNRDHHFKPDLTLMQRQYNNRIRKEFNNRVANGETGITLKYKNNTPCIEKKKVRGTTSKK</sequence>
<keyword evidence="1" id="KW-0175">Coiled coil</keyword>
<dbReference type="EMBL" id="JALNTZ010000004">
    <property type="protein sequence ID" value="KAJ3656252.1"/>
    <property type="molecule type" value="Genomic_DNA"/>
</dbReference>
<evidence type="ECO:0000313" key="2">
    <source>
        <dbReference type="EMBL" id="KAJ3656252.1"/>
    </source>
</evidence>
<organism evidence="2 3">
    <name type="scientific">Zophobas morio</name>
    <dbReference type="NCBI Taxonomy" id="2755281"/>
    <lineage>
        <taxon>Eukaryota</taxon>
        <taxon>Metazoa</taxon>
        <taxon>Ecdysozoa</taxon>
        <taxon>Arthropoda</taxon>
        <taxon>Hexapoda</taxon>
        <taxon>Insecta</taxon>
        <taxon>Pterygota</taxon>
        <taxon>Neoptera</taxon>
        <taxon>Endopterygota</taxon>
        <taxon>Coleoptera</taxon>
        <taxon>Polyphaga</taxon>
        <taxon>Cucujiformia</taxon>
        <taxon>Tenebrionidae</taxon>
        <taxon>Zophobas</taxon>
    </lineage>
</organism>
<feature type="coiled-coil region" evidence="1">
    <location>
        <begin position="24"/>
        <end position="62"/>
    </location>
</feature>
<comment type="caution">
    <text evidence="2">The sequence shown here is derived from an EMBL/GenBank/DDBJ whole genome shotgun (WGS) entry which is preliminary data.</text>
</comment>
<dbReference type="PANTHER" id="PTHR37445:SF3">
    <property type="entry name" value="ZINC FINGER PHD-TYPE DOMAIN-CONTAINING PROTEIN"/>
    <property type="match status" value="1"/>
</dbReference>
<name>A0AA38IGD5_9CUCU</name>
<keyword evidence="3" id="KW-1185">Reference proteome</keyword>
<reference evidence="2" key="1">
    <citation type="journal article" date="2023" name="G3 (Bethesda)">
        <title>Whole genome assemblies of Zophobas morio and Tenebrio molitor.</title>
        <authorList>
            <person name="Kaur S."/>
            <person name="Stinson S.A."/>
            <person name="diCenzo G.C."/>
        </authorList>
    </citation>
    <scope>NUCLEOTIDE SEQUENCE</scope>
    <source>
        <strain evidence="2">QUZm001</strain>
    </source>
</reference>
<accession>A0AA38IGD5</accession>
<dbReference type="PANTHER" id="PTHR37445">
    <property type="entry name" value="PROTEIN CBG24663"/>
    <property type="match status" value="1"/>
</dbReference>
<protein>
    <submittedName>
        <fullName evidence="2">Uncharacterized protein</fullName>
    </submittedName>
</protein>
<dbReference type="AlphaFoldDB" id="A0AA38IGD5"/>